<evidence type="ECO:0000256" key="12">
    <source>
        <dbReference type="ARBA" id="ARBA00023180"/>
    </source>
</evidence>
<dbReference type="OMA" id="TIVIEFR"/>
<keyword evidence="5" id="KW-0964">Secreted</keyword>
<dbReference type="SMR" id="A0A061G780"/>
<evidence type="ECO:0000256" key="8">
    <source>
        <dbReference type="ARBA" id="ARBA00022741"/>
    </source>
</evidence>
<dbReference type="Gene3D" id="3.30.43.10">
    <property type="entry name" value="Uridine Diphospho-n-acetylenolpyruvylglucosamine Reductase, domain 2"/>
    <property type="match status" value="1"/>
</dbReference>
<name>A0A061G780_THECC</name>
<dbReference type="GO" id="GO:0016491">
    <property type="term" value="F:oxidoreductase activity"/>
    <property type="evidence" value="ECO:0007669"/>
    <property type="project" value="UniProtKB-KW"/>
</dbReference>
<keyword evidence="7" id="KW-0732">Signal</keyword>
<reference evidence="14 15" key="1">
    <citation type="journal article" date="2013" name="Genome Biol.">
        <title>The genome sequence of the most widely cultivated cacao type and its use to identify candidate genes regulating pod color.</title>
        <authorList>
            <person name="Motamayor J.C."/>
            <person name="Mockaitis K."/>
            <person name="Schmutz J."/>
            <person name="Haiminen N."/>
            <person name="Iii D.L."/>
            <person name="Cornejo O."/>
            <person name="Findley S.D."/>
            <person name="Zheng P."/>
            <person name="Utro F."/>
            <person name="Royaert S."/>
            <person name="Saski C."/>
            <person name="Jenkins J."/>
            <person name="Podicheti R."/>
            <person name="Zhao M."/>
            <person name="Scheffler B.E."/>
            <person name="Stack J.C."/>
            <person name="Feltus F.A."/>
            <person name="Mustiga G.M."/>
            <person name="Amores F."/>
            <person name="Phillips W."/>
            <person name="Marelli J.P."/>
            <person name="May G.D."/>
            <person name="Shapiro H."/>
            <person name="Ma J."/>
            <person name="Bustamante C.D."/>
            <person name="Schnell R.J."/>
            <person name="Main D."/>
            <person name="Gilbert D."/>
            <person name="Parida L."/>
            <person name="Kuhn D.N."/>
        </authorList>
    </citation>
    <scope>NUCLEOTIDE SEQUENCE [LARGE SCALE GENOMIC DNA]</scope>
    <source>
        <strain evidence="15">cv. Matina 1-6</strain>
    </source>
</reference>
<dbReference type="GO" id="GO:0071949">
    <property type="term" value="F:FAD binding"/>
    <property type="evidence" value="ECO:0007669"/>
    <property type="project" value="InterPro"/>
</dbReference>
<proteinExistence type="inferred from homology"/>
<dbReference type="SUPFAM" id="SSF56176">
    <property type="entry name" value="FAD-binding/transporter-associated domain-like"/>
    <property type="match status" value="1"/>
</dbReference>
<dbReference type="Proteomes" id="UP000026915">
    <property type="component" value="Chromosome 6"/>
</dbReference>
<dbReference type="InParanoid" id="A0A061G780"/>
<dbReference type="InterPro" id="IPR016169">
    <property type="entry name" value="FAD-bd_PCMH_sub2"/>
</dbReference>
<keyword evidence="9" id="KW-0274">FAD</keyword>
<dbReference type="KEGG" id="tcc:18595166"/>
<keyword evidence="6" id="KW-0285">Flavoprotein</keyword>
<evidence type="ECO:0000256" key="5">
    <source>
        <dbReference type="ARBA" id="ARBA00022525"/>
    </source>
</evidence>
<keyword evidence="10" id="KW-0560">Oxidoreductase</keyword>
<keyword evidence="11" id="KW-1015">Disulfide bond</keyword>
<dbReference type="PANTHER" id="PTHR32448">
    <property type="entry name" value="OS08G0158400 PROTEIN"/>
    <property type="match status" value="1"/>
</dbReference>
<evidence type="ECO:0000259" key="13">
    <source>
        <dbReference type="PROSITE" id="PS51387"/>
    </source>
</evidence>
<dbReference type="InterPro" id="IPR006094">
    <property type="entry name" value="Oxid_FAD_bind_N"/>
</dbReference>
<dbReference type="EMBL" id="CM001884">
    <property type="protein sequence ID" value="EOY25680.1"/>
    <property type="molecule type" value="Genomic_DNA"/>
</dbReference>
<dbReference type="Gramene" id="EOY25680">
    <property type="protein sequence ID" value="EOY25680"/>
    <property type="gene ID" value="TCM_027064"/>
</dbReference>
<evidence type="ECO:0000256" key="4">
    <source>
        <dbReference type="ARBA" id="ARBA00022512"/>
    </source>
</evidence>
<dbReference type="InterPro" id="IPR016166">
    <property type="entry name" value="FAD-bd_PCMH"/>
</dbReference>
<dbReference type="FunCoup" id="A0A061G780">
    <property type="interactions" value="56"/>
</dbReference>
<protein>
    <submittedName>
        <fullName evidence="14">FAD-binding Berberine family protein</fullName>
    </submittedName>
</protein>
<evidence type="ECO:0000256" key="11">
    <source>
        <dbReference type="ARBA" id="ARBA00023157"/>
    </source>
</evidence>
<comment type="subcellular location">
    <subcellularLocation>
        <location evidence="2">Secreted</location>
        <location evidence="2">Cell wall</location>
    </subcellularLocation>
</comment>
<dbReference type="InterPro" id="IPR036318">
    <property type="entry name" value="FAD-bd_PCMH-like_sf"/>
</dbReference>
<evidence type="ECO:0000256" key="1">
    <source>
        <dbReference type="ARBA" id="ARBA00001974"/>
    </source>
</evidence>
<dbReference type="FunFam" id="3.30.43.10:FF:000004">
    <property type="entry name" value="Berberine bridge enzyme-like 15"/>
    <property type="match status" value="1"/>
</dbReference>
<dbReference type="HOGENOM" id="CLU_018354_6_0_1"/>
<evidence type="ECO:0000313" key="15">
    <source>
        <dbReference type="Proteomes" id="UP000026915"/>
    </source>
</evidence>
<organism evidence="14 15">
    <name type="scientific">Theobroma cacao</name>
    <name type="common">Cacao</name>
    <name type="synonym">Cocoa</name>
    <dbReference type="NCBI Taxonomy" id="3641"/>
    <lineage>
        <taxon>Eukaryota</taxon>
        <taxon>Viridiplantae</taxon>
        <taxon>Streptophyta</taxon>
        <taxon>Embryophyta</taxon>
        <taxon>Tracheophyta</taxon>
        <taxon>Spermatophyta</taxon>
        <taxon>Magnoliopsida</taxon>
        <taxon>eudicotyledons</taxon>
        <taxon>Gunneridae</taxon>
        <taxon>Pentapetalae</taxon>
        <taxon>rosids</taxon>
        <taxon>malvids</taxon>
        <taxon>Malvales</taxon>
        <taxon>Malvaceae</taxon>
        <taxon>Byttnerioideae</taxon>
        <taxon>Theobroma</taxon>
    </lineage>
</organism>
<dbReference type="PROSITE" id="PS51387">
    <property type="entry name" value="FAD_PCMH"/>
    <property type="match status" value="1"/>
</dbReference>
<dbReference type="eggNOG" id="ENOG502QWJC">
    <property type="taxonomic scope" value="Eukaryota"/>
</dbReference>
<dbReference type="AlphaFoldDB" id="A0A061G780"/>
<feature type="domain" description="FAD-binding PCMH-type" evidence="13">
    <location>
        <begin position="81"/>
        <end position="256"/>
    </location>
</feature>
<dbReference type="Gramene" id="Tc06v2_t001170.1">
    <property type="protein sequence ID" value="Tc06v2_p001170.1"/>
    <property type="gene ID" value="Tc06v2_g001170"/>
</dbReference>
<evidence type="ECO:0000256" key="9">
    <source>
        <dbReference type="ARBA" id="ARBA00022827"/>
    </source>
</evidence>
<dbReference type="InterPro" id="IPR016167">
    <property type="entry name" value="FAD-bd_PCMH_sub1"/>
</dbReference>
<dbReference type="Gene3D" id="3.30.465.10">
    <property type="match status" value="1"/>
</dbReference>
<keyword evidence="8" id="KW-0547">Nucleotide-binding</keyword>
<dbReference type="Gene3D" id="3.40.462.20">
    <property type="match status" value="1"/>
</dbReference>
<keyword evidence="12" id="KW-0325">Glycoprotein</keyword>
<dbReference type="OrthoDB" id="407275at2759"/>
<sequence>MNSHYPLKMMIPGSGMVTLTLFLFLSVSVCFSASNSTKESFLQCFSSHLPPSNITSDVIFSQNGSQYLSILRSSIRNLRFLNASKPQYLITPYSEAHIQAAVICSKEYGLHVRVRSGGHDYEGLSYISDVPFIIIDLFQMRSISLDIKNEYAWVGGGATLGELYYSIAGSSNLHGFPAGSCPTVGVGGHFSGGGFGTIFRKYGLAADNVIDAKIVDVNGNILDRKSMGEDLFWAIRGGGAQSFGVIFSWKIKLVRVPPTVTVFSIRKTLEQGATKLLHKWQTVADKLHQDLFIHVVMGVPSANSKGNKTVRVSFDCLFLGTAERLLSLLQQQDGFPELGVTRDNCTEMSWIQSVLYFAGFSITESLDVLLNRTMSSTQFSKAKSDYVKEPIPESGLEGLYKMLVEEENSILILTPYGGRMSQISSSEIPFPHRSGNLYGIQYILDWAAAEETEKHLGWMRRLYKYMEPYVSNSPRAAYFNYRDLDLGRNNKRHTSYAQAAVWGFKYFNNNFKRLVRVKTSTDPDNFFWNEQSIPVLQSGSTKKGKKD</sequence>
<gene>
    <name evidence="14" type="ORF">TCM_027064</name>
</gene>
<dbReference type="Pfam" id="PF01565">
    <property type="entry name" value="FAD_binding_4"/>
    <property type="match status" value="1"/>
</dbReference>
<keyword evidence="15" id="KW-1185">Reference proteome</keyword>
<dbReference type="Pfam" id="PF08031">
    <property type="entry name" value="BBE"/>
    <property type="match status" value="1"/>
</dbReference>
<keyword evidence="4" id="KW-0134">Cell wall</keyword>
<evidence type="ECO:0000256" key="10">
    <source>
        <dbReference type="ARBA" id="ARBA00023002"/>
    </source>
</evidence>
<evidence type="ECO:0000256" key="6">
    <source>
        <dbReference type="ARBA" id="ARBA00022630"/>
    </source>
</evidence>
<comment type="similarity">
    <text evidence="3">Belongs to the oxygen-dependent FAD-linked oxidoreductase family.</text>
</comment>
<evidence type="ECO:0000313" key="14">
    <source>
        <dbReference type="EMBL" id="EOY25680.1"/>
    </source>
</evidence>
<comment type="cofactor">
    <cofactor evidence="1">
        <name>FAD</name>
        <dbReference type="ChEBI" id="CHEBI:57692"/>
    </cofactor>
</comment>
<evidence type="ECO:0000256" key="7">
    <source>
        <dbReference type="ARBA" id="ARBA00022729"/>
    </source>
</evidence>
<evidence type="ECO:0000256" key="3">
    <source>
        <dbReference type="ARBA" id="ARBA00005466"/>
    </source>
</evidence>
<evidence type="ECO:0000256" key="2">
    <source>
        <dbReference type="ARBA" id="ARBA00004191"/>
    </source>
</evidence>
<accession>A0A061G780</accession>
<dbReference type="InterPro" id="IPR012951">
    <property type="entry name" value="BBE"/>
</dbReference>